<accession>A0ABT8MYH5</accession>
<reference evidence="2 3" key="1">
    <citation type="submission" date="2023-06" db="EMBL/GenBank/DDBJ databases">
        <title>Novel species in genus Planococcus.</title>
        <authorList>
            <person name="Ning S."/>
        </authorList>
    </citation>
    <scope>NUCLEOTIDE SEQUENCE [LARGE SCALE GENOMIC DNA]</scope>
    <source>
        <strain evidence="2 3">N028</strain>
    </source>
</reference>
<feature type="transmembrane region" description="Helical" evidence="1">
    <location>
        <begin position="247"/>
        <end position="267"/>
    </location>
</feature>
<dbReference type="NCBIfam" id="NF038403">
    <property type="entry name" value="perm_prefix_1"/>
    <property type="match status" value="1"/>
</dbReference>
<evidence type="ECO:0000313" key="2">
    <source>
        <dbReference type="EMBL" id="MDN7240689.1"/>
    </source>
</evidence>
<keyword evidence="3" id="KW-1185">Reference proteome</keyword>
<evidence type="ECO:0000313" key="3">
    <source>
        <dbReference type="Proteomes" id="UP001172055"/>
    </source>
</evidence>
<proteinExistence type="predicted"/>
<organism evidence="2 3">
    <name type="scientific">Planococcus shixiaomingii</name>
    <dbReference type="NCBI Taxonomy" id="3058393"/>
    <lineage>
        <taxon>Bacteria</taxon>
        <taxon>Bacillati</taxon>
        <taxon>Bacillota</taxon>
        <taxon>Bacilli</taxon>
        <taxon>Bacillales</taxon>
        <taxon>Caryophanaceae</taxon>
        <taxon>Planococcus</taxon>
    </lineage>
</organism>
<feature type="transmembrane region" description="Helical" evidence="1">
    <location>
        <begin position="215"/>
        <end position="235"/>
    </location>
</feature>
<dbReference type="InterPro" id="IPR047928">
    <property type="entry name" value="Perm_prefix_1"/>
</dbReference>
<feature type="transmembrane region" description="Helical" evidence="1">
    <location>
        <begin position="81"/>
        <end position="103"/>
    </location>
</feature>
<keyword evidence="1" id="KW-0472">Membrane</keyword>
<comment type="caution">
    <text evidence="2">The sequence shown here is derived from an EMBL/GenBank/DDBJ whole genome shotgun (WGS) entry which is preliminary data.</text>
</comment>
<keyword evidence="1" id="KW-0812">Transmembrane</keyword>
<keyword evidence="1" id="KW-1133">Transmembrane helix</keyword>
<protein>
    <submittedName>
        <fullName evidence="2">Permease prefix domain 1-containing protein</fullName>
    </submittedName>
</protein>
<evidence type="ECO:0000256" key="1">
    <source>
        <dbReference type="SAM" id="Phobius"/>
    </source>
</evidence>
<dbReference type="EMBL" id="JAUJWV010000001">
    <property type="protein sequence ID" value="MDN7240689.1"/>
    <property type="molecule type" value="Genomic_DNA"/>
</dbReference>
<name>A0ABT8MYH5_9BACL</name>
<gene>
    <name evidence="2" type="ORF">QWY14_02755</name>
</gene>
<dbReference type="Proteomes" id="UP001172055">
    <property type="component" value="Unassembled WGS sequence"/>
</dbReference>
<dbReference type="RefSeq" id="WP_301722596.1">
    <property type="nucleotide sequence ID" value="NZ_JAUJWV010000001.1"/>
</dbReference>
<sequence>MKQIEAYVDEVYRNVGGNKQEIGELKAEMKNHLLEAVFELKSEGKTEYEAIELAIERFGGEKEMRSVVEQLFRAQKMFAKYVLNAAIAILLLSLALYGFVAAIETGNSSETSLVTSGALDMLNGKETISADMEKEIQQLVLGTDQITKIQVYNVRDVNKNFEGNISTFEYTRKATPAFKYDRTVWAPKLLYKSGPFEHGSREWYVAVEFKRLGSFLPLVSLVGVAVYFTLFTIWATINAYHHKRLNIGWVIVFALLNVIGYFIYLLVGNRTVKD</sequence>